<dbReference type="AlphaFoldDB" id="A0A7S9PTR9"/>
<name>A0A7S9PTR9_EPIFF</name>
<evidence type="ECO:0000256" key="1">
    <source>
        <dbReference type="SAM" id="SignalP"/>
    </source>
</evidence>
<feature type="signal peptide" evidence="1">
    <location>
        <begin position="1"/>
        <end position="20"/>
    </location>
</feature>
<protein>
    <submittedName>
        <fullName evidence="2">Uncharacterized protein</fullName>
    </submittedName>
</protein>
<feature type="chain" id="PRO_5034288414" evidence="1">
    <location>
        <begin position="21"/>
        <end position="62"/>
    </location>
</feature>
<sequence length="62" mass="6134">MKLFSILAGALTSLPAIVFAAPVGPSGPCSGDKIDAILNGHLDPSACCSYGKCKGDVVISVG</sequence>
<proteinExistence type="predicted"/>
<gene>
    <name evidence="2" type="ORF">C2857_003097</name>
</gene>
<evidence type="ECO:0000313" key="2">
    <source>
        <dbReference type="EMBL" id="QPG96079.1"/>
    </source>
</evidence>
<evidence type="ECO:0000313" key="3">
    <source>
        <dbReference type="Proteomes" id="UP000594364"/>
    </source>
</evidence>
<organism evidence="2 3">
    <name type="scientific">Epichloe festucae (strain Fl1)</name>
    <dbReference type="NCBI Taxonomy" id="877507"/>
    <lineage>
        <taxon>Eukaryota</taxon>
        <taxon>Fungi</taxon>
        <taxon>Dikarya</taxon>
        <taxon>Ascomycota</taxon>
        <taxon>Pezizomycotina</taxon>
        <taxon>Sordariomycetes</taxon>
        <taxon>Hypocreomycetidae</taxon>
        <taxon>Hypocreales</taxon>
        <taxon>Clavicipitaceae</taxon>
        <taxon>Epichloe</taxon>
    </lineage>
</organism>
<dbReference type="EMBL" id="CP031386">
    <property type="protein sequence ID" value="QPG96079.1"/>
    <property type="molecule type" value="Genomic_DNA"/>
</dbReference>
<keyword evidence="3" id="KW-1185">Reference proteome</keyword>
<reference evidence="2 3" key="1">
    <citation type="journal article" date="2018" name="PLoS Genet.">
        <title>Repeat elements organise 3D genome structure and mediate transcription in the filamentous fungus Epichloe festucae.</title>
        <authorList>
            <person name="Winter D.J."/>
            <person name="Ganley A.R.D."/>
            <person name="Young C.A."/>
            <person name="Liachko I."/>
            <person name="Schardl C.L."/>
            <person name="Dupont P.Y."/>
            <person name="Berry D."/>
            <person name="Ram A."/>
            <person name="Scott B."/>
            <person name="Cox M.P."/>
        </authorList>
    </citation>
    <scope>NUCLEOTIDE SEQUENCE [LARGE SCALE GENOMIC DNA]</scope>
    <source>
        <strain evidence="2 3">Fl1</strain>
    </source>
</reference>
<keyword evidence="1" id="KW-0732">Signal</keyword>
<dbReference type="Proteomes" id="UP000594364">
    <property type="component" value="Chromosome 2"/>
</dbReference>
<accession>A0A7S9PTR9</accession>
<dbReference type="OrthoDB" id="4863639at2759"/>